<dbReference type="EMBL" id="LYBW01000047">
    <property type="protein sequence ID" value="ODR92199.1"/>
    <property type="molecule type" value="Genomic_DNA"/>
</dbReference>
<gene>
    <name evidence="1" type="ORF">A8M32_05995</name>
</gene>
<evidence type="ECO:0000313" key="2">
    <source>
        <dbReference type="Proteomes" id="UP000094342"/>
    </source>
</evidence>
<reference evidence="2" key="1">
    <citation type="submission" date="2016-05" db="EMBL/GenBank/DDBJ databases">
        <authorList>
            <person name="Li Y."/>
        </authorList>
    </citation>
    <scope>NUCLEOTIDE SEQUENCE [LARGE SCALE GENOMIC DNA]</scope>
    <source>
        <strain evidence="2">YIC4027</strain>
    </source>
</reference>
<comment type="caution">
    <text evidence="1">The sequence shown here is derived from an EMBL/GenBank/DDBJ whole genome shotgun (WGS) entry which is preliminary data.</text>
</comment>
<proteinExistence type="predicted"/>
<dbReference type="Proteomes" id="UP000094342">
    <property type="component" value="Unassembled WGS sequence"/>
</dbReference>
<evidence type="ECO:0000313" key="1">
    <source>
        <dbReference type="EMBL" id="ODR92199.1"/>
    </source>
</evidence>
<name>A0A1E3VF35_9HYPH</name>
<dbReference type="AlphaFoldDB" id="A0A1E3VF35"/>
<keyword evidence="2" id="KW-1185">Reference proteome</keyword>
<protein>
    <submittedName>
        <fullName evidence="1">Uncharacterized protein</fullName>
    </submittedName>
</protein>
<sequence>MLLARQLVRSDHRYPADIGGRLDQFRVSDPGWLQHPVALLELPRKRLGIVVDTGLGTAALRGRARIFREG</sequence>
<organism evidence="1 2">
    <name type="scientific">Sinorhizobium alkalisoli</name>
    <dbReference type="NCBI Taxonomy" id="1752398"/>
    <lineage>
        <taxon>Bacteria</taxon>
        <taxon>Pseudomonadati</taxon>
        <taxon>Pseudomonadota</taxon>
        <taxon>Alphaproteobacteria</taxon>
        <taxon>Hyphomicrobiales</taxon>
        <taxon>Rhizobiaceae</taxon>
        <taxon>Sinorhizobium/Ensifer group</taxon>
        <taxon>Sinorhizobium</taxon>
    </lineage>
</organism>
<accession>A0A1E3VF35</accession>